<dbReference type="Gene3D" id="3.40.50.1010">
    <property type="entry name" value="5'-nuclease"/>
    <property type="match status" value="1"/>
</dbReference>
<dbReference type="Pfam" id="PF01936">
    <property type="entry name" value="NYN"/>
    <property type="match status" value="1"/>
</dbReference>
<dbReference type="AlphaFoldDB" id="A0A0F9XDN1"/>
<dbReference type="EMBL" id="LAZR01000060">
    <property type="protein sequence ID" value="KKN97151.1"/>
    <property type="molecule type" value="Genomic_DNA"/>
</dbReference>
<comment type="caution">
    <text evidence="2">The sequence shown here is derived from an EMBL/GenBank/DDBJ whole genome shotgun (WGS) entry which is preliminary data.</text>
</comment>
<evidence type="ECO:0000313" key="2">
    <source>
        <dbReference type="EMBL" id="KKN97151.1"/>
    </source>
</evidence>
<sequence>MPSPEDLSFLAGFDRIVKEIAREIGEIVDVFIFLPPHLASIYGEDLYRAGFFIIVCPKVRDKAGEQIDTTDETLIRFGQRAIDELNITHLCLGSGDKDFGPLVRRATRKGLKIIIATASQQSLATELITLADRIFFYSPTE</sequence>
<dbReference type="InterPro" id="IPR021139">
    <property type="entry name" value="NYN"/>
</dbReference>
<name>A0A0F9XDN1_9ZZZZ</name>
<dbReference type="GO" id="GO:0004540">
    <property type="term" value="F:RNA nuclease activity"/>
    <property type="evidence" value="ECO:0007669"/>
    <property type="project" value="InterPro"/>
</dbReference>
<protein>
    <recommendedName>
        <fullName evidence="1">NYN domain-containing protein</fullName>
    </recommendedName>
</protein>
<accession>A0A0F9XDN1</accession>
<proteinExistence type="predicted"/>
<organism evidence="2">
    <name type="scientific">marine sediment metagenome</name>
    <dbReference type="NCBI Taxonomy" id="412755"/>
    <lineage>
        <taxon>unclassified sequences</taxon>
        <taxon>metagenomes</taxon>
        <taxon>ecological metagenomes</taxon>
    </lineage>
</organism>
<gene>
    <name evidence="2" type="ORF">LCGC14_0161130</name>
</gene>
<evidence type="ECO:0000259" key="1">
    <source>
        <dbReference type="Pfam" id="PF01936"/>
    </source>
</evidence>
<feature type="domain" description="NYN" evidence="1">
    <location>
        <begin position="13"/>
        <end position="136"/>
    </location>
</feature>
<reference evidence="2" key="1">
    <citation type="journal article" date="2015" name="Nature">
        <title>Complex archaea that bridge the gap between prokaryotes and eukaryotes.</title>
        <authorList>
            <person name="Spang A."/>
            <person name="Saw J.H."/>
            <person name="Jorgensen S.L."/>
            <person name="Zaremba-Niedzwiedzka K."/>
            <person name="Martijn J."/>
            <person name="Lind A.E."/>
            <person name="van Eijk R."/>
            <person name="Schleper C."/>
            <person name="Guy L."/>
            <person name="Ettema T.J."/>
        </authorList>
    </citation>
    <scope>NUCLEOTIDE SEQUENCE</scope>
</reference>